<reference evidence="2" key="1">
    <citation type="submission" date="2022-01" db="EMBL/GenBank/DDBJ databases">
        <authorList>
            <person name="King R."/>
        </authorList>
    </citation>
    <scope>NUCLEOTIDE SEQUENCE</scope>
</reference>
<dbReference type="EMBL" id="OU898281">
    <property type="protein sequence ID" value="CAG9836757.1"/>
    <property type="molecule type" value="Genomic_DNA"/>
</dbReference>
<keyword evidence="3" id="KW-1185">Reference proteome</keyword>
<dbReference type="PANTHER" id="PTHR47027:SF20">
    <property type="entry name" value="REVERSE TRANSCRIPTASE-LIKE PROTEIN WITH RNA-DIRECTED DNA POLYMERASE DOMAIN"/>
    <property type="match status" value="1"/>
</dbReference>
<dbReference type="PANTHER" id="PTHR47027">
    <property type="entry name" value="REVERSE TRANSCRIPTASE DOMAIN-CONTAINING PROTEIN"/>
    <property type="match status" value="1"/>
</dbReference>
<evidence type="ECO:0000256" key="1">
    <source>
        <dbReference type="SAM" id="MobiDB-lite"/>
    </source>
</evidence>
<evidence type="ECO:0000313" key="2">
    <source>
        <dbReference type="EMBL" id="CAG9836757.1"/>
    </source>
</evidence>
<evidence type="ECO:0000313" key="3">
    <source>
        <dbReference type="Proteomes" id="UP001153709"/>
    </source>
</evidence>
<dbReference type="Proteomes" id="UP001153709">
    <property type="component" value="Chromosome 6"/>
</dbReference>
<organism evidence="2 3">
    <name type="scientific">Diabrotica balteata</name>
    <name type="common">Banded cucumber beetle</name>
    <dbReference type="NCBI Taxonomy" id="107213"/>
    <lineage>
        <taxon>Eukaryota</taxon>
        <taxon>Metazoa</taxon>
        <taxon>Ecdysozoa</taxon>
        <taxon>Arthropoda</taxon>
        <taxon>Hexapoda</taxon>
        <taxon>Insecta</taxon>
        <taxon>Pterygota</taxon>
        <taxon>Neoptera</taxon>
        <taxon>Endopterygota</taxon>
        <taxon>Coleoptera</taxon>
        <taxon>Polyphaga</taxon>
        <taxon>Cucujiformia</taxon>
        <taxon>Chrysomeloidea</taxon>
        <taxon>Chrysomelidae</taxon>
        <taxon>Galerucinae</taxon>
        <taxon>Diabroticina</taxon>
        <taxon>Diabroticites</taxon>
        <taxon>Diabrotica</taxon>
    </lineage>
</organism>
<protein>
    <recommendedName>
        <fullName evidence="4">Reverse transcriptase domain-containing protein</fullName>
    </recommendedName>
</protein>
<gene>
    <name evidence="2" type="ORF">DIABBA_LOCUS9818</name>
</gene>
<feature type="compositionally biased region" description="Basic residues" evidence="1">
    <location>
        <begin position="191"/>
        <end position="205"/>
    </location>
</feature>
<proteinExistence type="predicted"/>
<feature type="region of interest" description="Disordered" evidence="1">
    <location>
        <begin position="191"/>
        <end position="211"/>
    </location>
</feature>
<evidence type="ECO:0008006" key="4">
    <source>
        <dbReference type="Google" id="ProtNLM"/>
    </source>
</evidence>
<dbReference type="AlphaFoldDB" id="A0A9N9T1R7"/>
<dbReference type="OrthoDB" id="6765898at2759"/>
<name>A0A9N9T1R7_DIABA</name>
<sequence length="211" mass="24853">MLQQLNAVSGAVDLKMNYSKTKILSRDQTNITIQNHTIENVEHYVYLGHVIKLGKPNQDAEIKRRTQLAWGIFSKLAYILKNTFIPVNLKKKVYSTCILPVCTYCPETVALTKKSAKKLETKQRAMERIMLGISLRDKIRNIKIRRRTKVRDIMTDITEMKWHWAGHVARYNDNRSTWRILEWRPRTNKKHGKTLKKIGRWHKNSSRQIVD</sequence>
<accession>A0A9N9T1R7</accession>